<reference evidence="2 3" key="1">
    <citation type="submission" date="2016-06" db="EMBL/GenBank/DDBJ databases">
        <authorList>
            <person name="Kjaerup R.B."/>
            <person name="Dalgaard T.S."/>
            <person name="Juul-Madsen H.R."/>
        </authorList>
    </citation>
    <scope>NUCLEOTIDE SEQUENCE [LARGE SCALE GENOMIC DNA]</scope>
    <source>
        <strain evidence="2 3">DSM 43818</strain>
    </source>
</reference>
<gene>
    <name evidence="2" type="ORF">GA0070616_0084</name>
</gene>
<dbReference type="STRING" id="145857.GA0070616_0084"/>
<feature type="transmembrane region" description="Helical" evidence="1">
    <location>
        <begin position="53"/>
        <end position="74"/>
    </location>
</feature>
<dbReference type="EMBL" id="FMHT01000002">
    <property type="protein sequence ID" value="SCL12972.1"/>
    <property type="molecule type" value="Genomic_DNA"/>
</dbReference>
<organism evidence="2 3">
    <name type="scientific">Micromonospora nigra</name>
    <dbReference type="NCBI Taxonomy" id="145857"/>
    <lineage>
        <taxon>Bacteria</taxon>
        <taxon>Bacillati</taxon>
        <taxon>Actinomycetota</taxon>
        <taxon>Actinomycetes</taxon>
        <taxon>Micromonosporales</taxon>
        <taxon>Micromonosporaceae</taxon>
        <taxon>Micromonospora</taxon>
    </lineage>
</organism>
<evidence type="ECO:0000313" key="3">
    <source>
        <dbReference type="Proteomes" id="UP000199699"/>
    </source>
</evidence>
<protein>
    <submittedName>
        <fullName evidence="2">Uncharacterized protein</fullName>
    </submittedName>
</protein>
<evidence type="ECO:0000256" key="1">
    <source>
        <dbReference type="SAM" id="Phobius"/>
    </source>
</evidence>
<keyword evidence="1" id="KW-1133">Transmembrane helix</keyword>
<accession>A0A1C6R7V4</accession>
<dbReference type="RefSeq" id="WP_245712576.1">
    <property type="nucleotide sequence ID" value="NZ_FMHT01000002.1"/>
</dbReference>
<evidence type="ECO:0000313" key="2">
    <source>
        <dbReference type="EMBL" id="SCL12972.1"/>
    </source>
</evidence>
<keyword evidence="3" id="KW-1185">Reference proteome</keyword>
<dbReference type="AlphaFoldDB" id="A0A1C6R7V4"/>
<feature type="transmembrane region" description="Helical" evidence="1">
    <location>
        <begin position="95"/>
        <end position="117"/>
    </location>
</feature>
<sequence>MSALRTVIEWWAAAPTPTPAPGGGGVKNPLDGVTPDMGVLGGPFTATWVRVAGAIWALMIAVVALYVGAGFVSMAQARQLNNSHMMSEATSSVKLRLAALGGVVLLPLIVGAVIAAVG</sequence>
<keyword evidence="1" id="KW-0472">Membrane</keyword>
<proteinExistence type="predicted"/>
<keyword evidence="1" id="KW-0812">Transmembrane</keyword>
<name>A0A1C6R7V4_9ACTN</name>
<dbReference type="Proteomes" id="UP000199699">
    <property type="component" value="Unassembled WGS sequence"/>
</dbReference>